<reference evidence="1" key="1">
    <citation type="submission" date="2020-04" db="EMBL/GenBank/DDBJ databases">
        <authorList>
            <person name="Chiriac C."/>
            <person name="Salcher M."/>
            <person name="Ghai R."/>
            <person name="Kavagutti S V."/>
        </authorList>
    </citation>
    <scope>NUCLEOTIDE SEQUENCE</scope>
</reference>
<dbReference type="EMBL" id="LR797244">
    <property type="protein sequence ID" value="CAB4195203.1"/>
    <property type="molecule type" value="Genomic_DNA"/>
</dbReference>
<evidence type="ECO:0000313" key="1">
    <source>
        <dbReference type="EMBL" id="CAB4167269.1"/>
    </source>
</evidence>
<proteinExistence type="predicted"/>
<organism evidence="1">
    <name type="scientific">uncultured Caudovirales phage</name>
    <dbReference type="NCBI Taxonomy" id="2100421"/>
    <lineage>
        <taxon>Viruses</taxon>
        <taxon>Duplodnaviria</taxon>
        <taxon>Heunggongvirae</taxon>
        <taxon>Uroviricota</taxon>
        <taxon>Caudoviricetes</taxon>
        <taxon>Peduoviridae</taxon>
        <taxon>Maltschvirus</taxon>
        <taxon>Maltschvirus maltsch</taxon>
    </lineage>
</organism>
<dbReference type="EMBL" id="LR796812">
    <property type="protein sequence ID" value="CAB4167269.1"/>
    <property type="molecule type" value="Genomic_DNA"/>
</dbReference>
<gene>
    <name evidence="2" type="ORF">UFOVP1293_5</name>
    <name evidence="3" type="ORF">UFOVP1644_23</name>
    <name evidence="1" type="ORF">UFOVP860_10</name>
</gene>
<evidence type="ECO:0000313" key="2">
    <source>
        <dbReference type="EMBL" id="CAB4195203.1"/>
    </source>
</evidence>
<sequence>MSGAYTARRVEAVLAAHGEDAVLSREGVGTTITLKAKRLASSEDETGGSAAQSAFKVKIGTVALAASAWADKFPKRLDKLFIGGRTRTVRDVDTKVDGGVTVMHVLAVSG</sequence>
<evidence type="ECO:0000313" key="3">
    <source>
        <dbReference type="EMBL" id="CAB4222376.1"/>
    </source>
</evidence>
<dbReference type="EMBL" id="LR797513">
    <property type="protein sequence ID" value="CAB4222376.1"/>
    <property type="molecule type" value="Genomic_DNA"/>
</dbReference>
<accession>A0A6J5P658</accession>
<protein>
    <submittedName>
        <fullName evidence="1">Uncharacterized protein</fullName>
    </submittedName>
</protein>
<name>A0A6J5P658_9CAUD</name>